<dbReference type="EMBL" id="JAQQAF010000007">
    <property type="protein sequence ID" value="KAJ8470369.1"/>
    <property type="molecule type" value="Genomic_DNA"/>
</dbReference>
<evidence type="ECO:0000313" key="2">
    <source>
        <dbReference type="Proteomes" id="UP001222027"/>
    </source>
</evidence>
<gene>
    <name evidence="1" type="ORF">OPV22_024712</name>
</gene>
<comment type="caution">
    <text evidence="1">The sequence shown here is derived from an EMBL/GenBank/DDBJ whole genome shotgun (WGS) entry which is preliminary data.</text>
</comment>
<accession>A0AAV8Q1S8</accession>
<dbReference type="AlphaFoldDB" id="A0AAV8Q1S8"/>
<dbReference type="Proteomes" id="UP001222027">
    <property type="component" value="Unassembled WGS sequence"/>
</dbReference>
<evidence type="ECO:0000313" key="1">
    <source>
        <dbReference type="EMBL" id="KAJ8470369.1"/>
    </source>
</evidence>
<name>A0AAV8Q1S8_ENSVE</name>
<protein>
    <submittedName>
        <fullName evidence="1">Uncharacterized protein</fullName>
    </submittedName>
</protein>
<keyword evidence="2" id="KW-1185">Reference proteome</keyword>
<organism evidence="1 2">
    <name type="scientific">Ensete ventricosum</name>
    <name type="common">Abyssinian banana</name>
    <name type="synonym">Musa ensete</name>
    <dbReference type="NCBI Taxonomy" id="4639"/>
    <lineage>
        <taxon>Eukaryota</taxon>
        <taxon>Viridiplantae</taxon>
        <taxon>Streptophyta</taxon>
        <taxon>Embryophyta</taxon>
        <taxon>Tracheophyta</taxon>
        <taxon>Spermatophyta</taxon>
        <taxon>Magnoliopsida</taxon>
        <taxon>Liliopsida</taxon>
        <taxon>Zingiberales</taxon>
        <taxon>Musaceae</taxon>
        <taxon>Ensete</taxon>
    </lineage>
</organism>
<reference evidence="1 2" key="1">
    <citation type="submission" date="2022-12" db="EMBL/GenBank/DDBJ databases">
        <title>Chromosome-scale assembly of the Ensete ventricosum genome.</title>
        <authorList>
            <person name="Dussert Y."/>
            <person name="Stocks J."/>
            <person name="Wendawek A."/>
            <person name="Woldeyes F."/>
            <person name="Nichols R.A."/>
            <person name="Borrell J.S."/>
        </authorList>
    </citation>
    <scope>NUCLEOTIDE SEQUENCE [LARGE SCALE GENOMIC DNA]</scope>
    <source>
        <strain evidence="2">cv. Maze</strain>
        <tissue evidence="1">Seeds</tissue>
    </source>
</reference>
<proteinExistence type="predicted"/>
<sequence length="94" mass="10547">MRAHSDLVPLALTVRFRSDDNEGWKCSKINLIRGLPDWTPPFYVLPRLRSNPAGLFPARVSDSRSLSCRHAAEYLRRSAGVSGGPQAIEFRPKL</sequence>